<name>X6MBW9_RETFI</name>
<organism evidence="1 2">
    <name type="scientific">Reticulomyxa filosa</name>
    <dbReference type="NCBI Taxonomy" id="46433"/>
    <lineage>
        <taxon>Eukaryota</taxon>
        <taxon>Sar</taxon>
        <taxon>Rhizaria</taxon>
        <taxon>Retaria</taxon>
        <taxon>Foraminifera</taxon>
        <taxon>Monothalamids</taxon>
        <taxon>Reticulomyxidae</taxon>
        <taxon>Reticulomyxa</taxon>
    </lineage>
</organism>
<keyword evidence="2" id="KW-1185">Reference proteome</keyword>
<evidence type="ECO:0000313" key="2">
    <source>
        <dbReference type="Proteomes" id="UP000023152"/>
    </source>
</evidence>
<protein>
    <submittedName>
        <fullName evidence="1">Uncharacterized protein</fullName>
    </submittedName>
</protein>
<dbReference type="Proteomes" id="UP000023152">
    <property type="component" value="Unassembled WGS sequence"/>
</dbReference>
<accession>X6MBW9</accession>
<sequence>MTLREFCERVNLSPFDVVVLNSRNGRCALDKIDTTKVAPEKPKPLSVDDNQPMFSSFSPDMKFHEPKDNTKRYVILLIQKKIKQLSHKRSRARFNIFEEIQQNKQICNQPNNCQQSTNLPKGHDSIVSHYLTFTRRDVAMNLLKTLNEQKNAKILTSENSHFLKQRKKKGERTSKKYNYDLTEKNCS</sequence>
<dbReference type="AlphaFoldDB" id="X6MBW9"/>
<gene>
    <name evidence="1" type="ORF">RFI_26022</name>
</gene>
<comment type="caution">
    <text evidence="1">The sequence shown here is derived from an EMBL/GenBank/DDBJ whole genome shotgun (WGS) entry which is preliminary data.</text>
</comment>
<evidence type="ECO:0000313" key="1">
    <source>
        <dbReference type="EMBL" id="ETO11354.1"/>
    </source>
</evidence>
<dbReference type="EMBL" id="ASPP01022554">
    <property type="protein sequence ID" value="ETO11354.1"/>
    <property type="molecule type" value="Genomic_DNA"/>
</dbReference>
<reference evidence="1 2" key="1">
    <citation type="journal article" date="2013" name="Curr. Biol.">
        <title>The Genome of the Foraminiferan Reticulomyxa filosa.</title>
        <authorList>
            <person name="Glockner G."/>
            <person name="Hulsmann N."/>
            <person name="Schleicher M."/>
            <person name="Noegel A.A."/>
            <person name="Eichinger L."/>
            <person name="Gallinger C."/>
            <person name="Pawlowski J."/>
            <person name="Sierra R."/>
            <person name="Euteneuer U."/>
            <person name="Pillet L."/>
            <person name="Moustafa A."/>
            <person name="Platzer M."/>
            <person name="Groth M."/>
            <person name="Szafranski K."/>
            <person name="Schliwa M."/>
        </authorList>
    </citation>
    <scope>NUCLEOTIDE SEQUENCE [LARGE SCALE GENOMIC DNA]</scope>
</reference>
<proteinExistence type="predicted"/>